<organism evidence="7 8">
    <name type="scientific">Paenibacillus glucanolyticus</name>
    <dbReference type="NCBI Taxonomy" id="59843"/>
    <lineage>
        <taxon>Bacteria</taxon>
        <taxon>Bacillati</taxon>
        <taxon>Bacillota</taxon>
        <taxon>Bacilli</taxon>
        <taxon>Bacillales</taxon>
        <taxon>Paenibacillaceae</taxon>
        <taxon>Paenibacillus</taxon>
    </lineage>
</organism>
<evidence type="ECO:0000256" key="3">
    <source>
        <dbReference type="ARBA" id="ARBA00022801"/>
    </source>
</evidence>
<dbReference type="GO" id="GO:0005975">
    <property type="term" value="P:carbohydrate metabolic process"/>
    <property type="evidence" value="ECO:0007669"/>
    <property type="project" value="InterPro"/>
</dbReference>
<evidence type="ECO:0000256" key="5">
    <source>
        <dbReference type="PIRSR" id="PIRSR606710-2"/>
    </source>
</evidence>
<keyword evidence="4 6" id="KW-0326">Glycosidase</keyword>
<proteinExistence type="inferred from homology"/>
<accession>A0A163JIV5</accession>
<dbReference type="SUPFAM" id="SSF75005">
    <property type="entry name" value="Arabinanase/levansucrase/invertase"/>
    <property type="match status" value="1"/>
</dbReference>
<dbReference type="GO" id="GO:0004553">
    <property type="term" value="F:hydrolase activity, hydrolyzing O-glycosyl compounds"/>
    <property type="evidence" value="ECO:0007669"/>
    <property type="project" value="InterPro"/>
</dbReference>
<comment type="caution">
    <text evidence="7">The sequence shown here is derived from an EMBL/GenBank/DDBJ whole genome shotgun (WGS) entry which is preliminary data.</text>
</comment>
<evidence type="ECO:0000256" key="2">
    <source>
        <dbReference type="ARBA" id="ARBA00009865"/>
    </source>
</evidence>
<feature type="site" description="Important for catalytic activity, responsible for pKa modulation of the active site Glu and correct orientation of both the proton donor and substrate" evidence="5">
    <location>
        <position position="126"/>
    </location>
</feature>
<reference evidence="7" key="1">
    <citation type="journal article" date="2016" name="Genome Announc.">
        <title>Draft genomes of two strains of Paenibacillus glucanolyticus with capability to degrade lignocellulose.</title>
        <authorList>
            <person name="Mathews S.L."/>
            <person name="Pawlak J."/>
            <person name="Grunden A.M."/>
        </authorList>
    </citation>
    <scope>NUCLEOTIDE SEQUENCE [LARGE SCALE GENOMIC DNA]</scope>
    <source>
        <strain evidence="7">SLM1</strain>
    </source>
</reference>
<name>A0A163JIV5_9BACL</name>
<dbReference type="InterPro" id="IPR006710">
    <property type="entry name" value="Glyco_hydro_43"/>
</dbReference>
<dbReference type="PANTHER" id="PTHR43301:SF3">
    <property type="entry name" value="ARABINAN ENDO-1,5-ALPHA-L-ARABINOSIDASE A-RELATED"/>
    <property type="match status" value="1"/>
</dbReference>
<keyword evidence="8" id="KW-1185">Reference proteome</keyword>
<evidence type="ECO:0000256" key="6">
    <source>
        <dbReference type="RuleBase" id="RU361187"/>
    </source>
</evidence>
<dbReference type="Proteomes" id="UP000076796">
    <property type="component" value="Unassembled WGS sequence"/>
</dbReference>
<dbReference type="InterPro" id="IPR050727">
    <property type="entry name" value="GH43_arabinanases"/>
</dbReference>
<protein>
    <submittedName>
        <fullName evidence="7">Glycoside hydrolase</fullName>
    </submittedName>
</protein>
<dbReference type="GeneID" id="97558056"/>
<comment type="pathway">
    <text evidence="1">Glycan metabolism; L-arabinan degradation.</text>
</comment>
<evidence type="ECO:0000256" key="4">
    <source>
        <dbReference type="ARBA" id="ARBA00023295"/>
    </source>
</evidence>
<dbReference type="OrthoDB" id="9763933at2"/>
<dbReference type="CDD" id="cd08981">
    <property type="entry name" value="GH43_Bt1873-like"/>
    <property type="match status" value="1"/>
</dbReference>
<dbReference type="AlphaFoldDB" id="A0A163JIV5"/>
<comment type="similarity">
    <text evidence="2 6">Belongs to the glycosyl hydrolase 43 family.</text>
</comment>
<dbReference type="InterPro" id="IPR023296">
    <property type="entry name" value="Glyco_hydro_beta-prop_sf"/>
</dbReference>
<evidence type="ECO:0000256" key="1">
    <source>
        <dbReference type="ARBA" id="ARBA00004834"/>
    </source>
</evidence>
<dbReference type="RefSeq" id="WP_063478417.1">
    <property type="nucleotide sequence ID" value="NZ_CP147845.1"/>
</dbReference>
<evidence type="ECO:0000313" key="8">
    <source>
        <dbReference type="Proteomes" id="UP000076796"/>
    </source>
</evidence>
<dbReference type="PANTHER" id="PTHR43301">
    <property type="entry name" value="ARABINAN ENDO-1,5-ALPHA-L-ARABINOSIDASE"/>
    <property type="match status" value="1"/>
</dbReference>
<evidence type="ECO:0000313" key="7">
    <source>
        <dbReference type="EMBL" id="KZS46610.1"/>
    </source>
</evidence>
<keyword evidence="3 6" id="KW-0378">Hydrolase</keyword>
<gene>
    <name evidence="7" type="ORF">AWU65_12125</name>
</gene>
<dbReference type="Pfam" id="PF04616">
    <property type="entry name" value="Glyco_hydro_43"/>
    <property type="match status" value="1"/>
</dbReference>
<sequence length="300" mass="33992">MNTQDIQLRDPYILPDSKHKKYYMYGSTDKDIWREGNGFDVYISEDLRHWEGPCTVFHKTDNFFAEVNFWAPEVYEYHGRYIMFATFRRKDNDLLGTAVLSAEQPTGPFALHSSGPVTPADWSSLDGTLYIDEENQPWMVFCHEWQQVGDGEVCAMRLSPDLSESVSEPVILFRASEAAWTTPFHSQRFPGTGNYVTDGPFLFRTAPGSLLMLWASFVDGRYALGIAKSPSGSLMGPWLQEPEPLYSSDGGHGMVFRTWEGQLMLAVHTPNRTPEERPIFIPVVEDGDSLKVSPMNRQTG</sequence>
<dbReference type="Gene3D" id="2.115.10.20">
    <property type="entry name" value="Glycosyl hydrolase domain, family 43"/>
    <property type="match status" value="1"/>
</dbReference>
<dbReference type="EMBL" id="LWMH01000001">
    <property type="protein sequence ID" value="KZS46610.1"/>
    <property type="molecule type" value="Genomic_DNA"/>
</dbReference>